<sequence>MLRYYRFILLRSRNLVPLEHHIVERLNIQGFRSASSNTSVKHDSKSGQSIPAQNRSEKPNVVEESESEKLINNLTNRGHFYGVRTRGLAPAPVSTEIAVSKLQTSLGFNQRITAESFVKAVLIPLQEKNPEILKMIKLDPFLYIPFFIRCCGLVMSDISQDQKLVILEHLLQAFKHNNMKMDIHAYIALLKVWMENEHEYDVDAILEEAEIDLKLETNVEFYNKLLWRLAETKDVKQMEKLLSRMTSQGILPNLQTELSQIFAASATNSDEKAELLVNKVLKKYGKDQLPHCLSAKIRGTLLHAKLDKFRKQLRSAVIDVDKEKEFSKTGAYFPSRYILNITYNALFDIIWRLAKRSRGGDGQEFVALTEQILDSAQRTTGFFKRLIREADRHIAHKYYYSAAALIGDTARVKLILDSQRKDTFIRHLMPRLANHMIRNRTSNEIIKDVANRLIVTFGPELRFYDDLAYSILTYKGYSYDEKFEMFSEFVDAFDSERSRPHILLPLLVQCPDLQTRHILLFKSSEIGYSDVTIVAPFIMAKYVYRPMLENYFGKKGGDDVEKLTLMSKVLESFNVKPEHTWKSLYEYAQLVTNGKHSYILPIDMKNFKKWLSDEFEIMFKDKAAEAEKKKSKYTYAIFQQLLKNHDVEKIHSFLVQRGGFPPEINYDEDIDTLIKMYLRQANFGYIKKLLHLM</sequence>
<dbReference type="PANTHER" id="PTHR46669">
    <property type="entry name" value="LEUCINE-RICH PPR MOTIF-CONTAINING PROTEIN, MITOCHONDRIAL"/>
    <property type="match status" value="1"/>
</dbReference>
<dbReference type="Proteomes" id="UP000887578">
    <property type="component" value="Unplaced"/>
</dbReference>
<proteinExistence type="predicted"/>
<evidence type="ECO:0000256" key="1">
    <source>
        <dbReference type="PROSITE-ProRule" id="PRU00708"/>
    </source>
</evidence>
<feature type="repeat" description="PPR" evidence="1">
    <location>
        <begin position="218"/>
        <end position="252"/>
    </location>
</feature>
<feature type="region of interest" description="Disordered" evidence="2">
    <location>
        <begin position="34"/>
        <end position="64"/>
    </location>
</feature>
<reference evidence="4" key="1">
    <citation type="submission" date="2022-11" db="UniProtKB">
        <authorList>
            <consortium name="WormBaseParasite"/>
        </authorList>
    </citation>
    <scope>IDENTIFICATION</scope>
</reference>
<evidence type="ECO:0000313" key="4">
    <source>
        <dbReference type="WBParaSite" id="PDA_v2.g19230.t1"/>
    </source>
</evidence>
<dbReference type="GO" id="GO:0003730">
    <property type="term" value="F:mRNA 3'-UTR binding"/>
    <property type="evidence" value="ECO:0007669"/>
    <property type="project" value="TreeGrafter"/>
</dbReference>
<protein>
    <submittedName>
        <fullName evidence="4">Uncharacterized protein</fullName>
    </submittedName>
</protein>
<dbReference type="WBParaSite" id="PDA_v2.g19230.t1">
    <property type="protein sequence ID" value="PDA_v2.g19230.t1"/>
    <property type="gene ID" value="PDA_v2.g19230"/>
</dbReference>
<accession>A0A914PLA7</accession>
<dbReference type="InterPro" id="IPR002885">
    <property type="entry name" value="PPR_rpt"/>
</dbReference>
<evidence type="ECO:0000313" key="3">
    <source>
        <dbReference type="Proteomes" id="UP000887578"/>
    </source>
</evidence>
<name>A0A914PLA7_9BILA</name>
<dbReference type="GO" id="GO:0070129">
    <property type="term" value="P:regulation of mitochondrial translation"/>
    <property type="evidence" value="ECO:0007669"/>
    <property type="project" value="TreeGrafter"/>
</dbReference>
<dbReference type="Pfam" id="PF13812">
    <property type="entry name" value="PPR_3"/>
    <property type="match status" value="1"/>
</dbReference>
<dbReference type="Gene3D" id="1.25.40.10">
    <property type="entry name" value="Tetratricopeptide repeat domain"/>
    <property type="match status" value="1"/>
</dbReference>
<keyword evidence="3" id="KW-1185">Reference proteome</keyword>
<dbReference type="InterPro" id="IPR011990">
    <property type="entry name" value="TPR-like_helical_dom_sf"/>
</dbReference>
<dbReference type="PANTHER" id="PTHR46669:SF1">
    <property type="entry name" value="LEUCINE-RICH PPR MOTIF-CONTAINING PROTEIN, MITOCHONDRIAL"/>
    <property type="match status" value="1"/>
</dbReference>
<organism evidence="3 4">
    <name type="scientific">Panagrolaimus davidi</name>
    <dbReference type="NCBI Taxonomy" id="227884"/>
    <lineage>
        <taxon>Eukaryota</taxon>
        <taxon>Metazoa</taxon>
        <taxon>Ecdysozoa</taxon>
        <taxon>Nematoda</taxon>
        <taxon>Chromadorea</taxon>
        <taxon>Rhabditida</taxon>
        <taxon>Tylenchina</taxon>
        <taxon>Panagrolaimomorpha</taxon>
        <taxon>Panagrolaimoidea</taxon>
        <taxon>Panagrolaimidae</taxon>
        <taxon>Panagrolaimus</taxon>
    </lineage>
</organism>
<dbReference type="PROSITE" id="PS51375">
    <property type="entry name" value="PPR"/>
    <property type="match status" value="1"/>
</dbReference>
<evidence type="ECO:0000256" key="2">
    <source>
        <dbReference type="SAM" id="MobiDB-lite"/>
    </source>
</evidence>
<dbReference type="GO" id="GO:0005634">
    <property type="term" value="C:nucleus"/>
    <property type="evidence" value="ECO:0007669"/>
    <property type="project" value="TreeGrafter"/>
</dbReference>
<dbReference type="GO" id="GO:0005739">
    <property type="term" value="C:mitochondrion"/>
    <property type="evidence" value="ECO:0007669"/>
    <property type="project" value="TreeGrafter"/>
</dbReference>
<dbReference type="InterPro" id="IPR033490">
    <property type="entry name" value="LRP130"/>
</dbReference>
<dbReference type="AlphaFoldDB" id="A0A914PLA7"/>